<dbReference type="FunFam" id="3.30.70.270:FF:000001">
    <property type="entry name" value="Diguanylate cyclase domain protein"/>
    <property type="match status" value="1"/>
</dbReference>
<dbReference type="InterPro" id="IPR001789">
    <property type="entry name" value="Sig_transdc_resp-reg_receiver"/>
</dbReference>
<dbReference type="InterPro" id="IPR000160">
    <property type="entry name" value="GGDEF_dom"/>
</dbReference>
<feature type="domain" description="Response regulatory" evidence="2">
    <location>
        <begin position="9"/>
        <end position="162"/>
    </location>
</feature>
<keyword evidence="1" id="KW-0597">Phosphoprotein</keyword>
<dbReference type="InterPro" id="IPR000700">
    <property type="entry name" value="PAS-assoc_C"/>
</dbReference>
<dbReference type="SMART" id="SM00052">
    <property type="entry name" value="EAL"/>
    <property type="match status" value="1"/>
</dbReference>
<dbReference type="GO" id="GO:0000160">
    <property type="term" value="P:phosphorelay signal transduction system"/>
    <property type="evidence" value="ECO:0007669"/>
    <property type="project" value="InterPro"/>
</dbReference>
<dbReference type="PROSITE" id="PS50112">
    <property type="entry name" value="PAS"/>
    <property type="match status" value="1"/>
</dbReference>
<dbReference type="SUPFAM" id="SSF55785">
    <property type="entry name" value="PYP-like sensor domain (PAS domain)"/>
    <property type="match status" value="1"/>
</dbReference>
<organism evidence="7">
    <name type="scientific">Candidatus Moduliflexus flocculans</name>
    <dbReference type="NCBI Taxonomy" id="1499966"/>
    <lineage>
        <taxon>Bacteria</taxon>
        <taxon>Candidatus Moduliflexota</taxon>
        <taxon>Candidatus Moduliflexia</taxon>
        <taxon>Candidatus Moduliflexales</taxon>
        <taxon>Candidatus Moduliflexaceae</taxon>
    </lineage>
</organism>
<dbReference type="FunFam" id="3.20.20.450:FF:000001">
    <property type="entry name" value="Cyclic di-GMP phosphodiesterase yahA"/>
    <property type="match status" value="1"/>
</dbReference>
<dbReference type="Gene3D" id="3.20.20.450">
    <property type="entry name" value="EAL domain"/>
    <property type="match status" value="1"/>
</dbReference>
<dbReference type="Pfam" id="PF00563">
    <property type="entry name" value="EAL"/>
    <property type="match status" value="1"/>
</dbReference>
<evidence type="ECO:0000259" key="6">
    <source>
        <dbReference type="PROSITE" id="PS50887"/>
    </source>
</evidence>
<feature type="domain" description="GGDEF" evidence="6">
    <location>
        <begin position="364"/>
        <end position="496"/>
    </location>
</feature>
<evidence type="ECO:0000259" key="4">
    <source>
        <dbReference type="PROSITE" id="PS50113"/>
    </source>
</evidence>
<dbReference type="InterPro" id="IPR035919">
    <property type="entry name" value="EAL_sf"/>
</dbReference>
<evidence type="ECO:0000259" key="2">
    <source>
        <dbReference type="PROSITE" id="PS50110"/>
    </source>
</evidence>
<sequence>MASRCEQVRILVVDDEQAILNLYREIFSVMSHLPHSPHQNMVAVAEFHDEPLSSAQAFSLALYQRGGEALQAVRNGVTTNAPFAVAFIDAHLLPGDDLQCEGISLAAQIRAIDPHIELVLMTGYTNINPQDLIANVPPLHKILYLEKPICSKEIYQFAASLGAKWQTERELEQVQTNLEHWLNERTAELILANQSLEKSEARYRIVLESVPDPILVYDMENRVEYLNPAFSRVFGWTLAECQGQMLDFIPEEFCTEYRFIIEKINAGETVSGMETQRFKKDGGRIDISLSGAGFFDQSGNLWGRVMTLQDITVRRKTEEEIKFLAYHDALTGLPNRKAFYDRLEDNILQSQGQAGGKRRRHSHSKWALIFMDLDRFKNINDTLGHEVGDALLRIVAERLRESVRKSDFVFRLGGDEFTIILNALHDATDVIKIAQKIRKAVAQPCLIQKHSLYVTISLGISLYPDDGNDVENLVKKADMAMYAAKEEKEGYRFFTEEMNQKALERMNLESSLRRALQENQLMLYYQPLVDEHHRIVGTEALLRWKHPQLGLVSPGKFIPIAEETGAIVPIGKWVMQAACQQTAQWHQMGFRDFYVSINLSSRQFREPDLVEVVMHVLEMSGLPPHCLKLEVTESGIMDNPEEAALKMQQLRERGVHFSIDDFGTGYSSLSYLKRFPIDTLKIDRSFVTDATTNIDDQEIIKTIIAMAHSLHMNIVAEGVETREQEEFLAYHGCQMMQGFFFGRPMTAESFEELLQREPK</sequence>
<dbReference type="EMBL" id="DF820457">
    <property type="protein sequence ID" value="GAK51569.1"/>
    <property type="molecule type" value="Genomic_DNA"/>
</dbReference>
<dbReference type="InterPro" id="IPR000014">
    <property type="entry name" value="PAS"/>
</dbReference>
<dbReference type="NCBIfam" id="TIGR00229">
    <property type="entry name" value="sensory_box"/>
    <property type="match status" value="1"/>
</dbReference>
<dbReference type="HOGENOM" id="CLU_000445_70_50_0"/>
<dbReference type="InterPro" id="IPR035965">
    <property type="entry name" value="PAS-like_dom_sf"/>
</dbReference>
<dbReference type="SMART" id="SM00091">
    <property type="entry name" value="PAS"/>
    <property type="match status" value="1"/>
</dbReference>
<dbReference type="Gene3D" id="3.30.70.270">
    <property type="match status" value="1"/>
</dbReference>
<evidence type="ECO:0000256" key="1">
    <source>
        <dbReference type="PROSITE-ProRule" id="PRU00169"/>
    </source>
</evidence>
<evidence type="ECO:0000259" key="3">
    <source>
        <dbReference type="PROSITE" id="PS50112"/>
    </source>
</evidence>
<dbReference type="InterPro" id="IPR013767">
    <property type="entry name" value="PAS_fold"/>
</dbReference>
<dbReference type="NCBIfam" id="TIGR00254">
    <property type="entry name" value="GGDEF"/>
    <property type="match status" value="1"/>
</dbReference>
<dbReference type="Pfam" id="PF00990">
    <property type="entry name" value="GGDEF"/>
    <property type="match status" value="1"/>
</dbReference>
<keyword evidence="8" id="KW-1185">Reference proteome</keyword>
<dbReference type="PROSITE" id="PS50113">
    <property type="entry name" value="PAC"/>
    <property type="match status" value="1"/>
</dbReference>
<dbReference type="SUPFAM" id="SSF52172">
    <property type="entry name" value="CheY-like"/>
    <property type="match status" value="1"/>
</dbReference>
<dbReference type="SMART" id="SM00267">
    <property type="entry name" value="GGDEF"/>
    <property type="match status" value="1"/>
</dbReference>
<dbReference type="PANTHER" id="PTHR44757:SF2">
    <property type="entry name" value="BIOFILM ARCHITECTURE MAINTENANCE PROTEIN MBAA"/>
    <property type="match status" value="1"/>
</dbReference>
<dbReference type="InterPro" id="IPR011006">
    <property type="entry name" value="CheY-like_superfamily"/>
</dbReference>
<dbReference type="InterPro" id="IPR043128">
    <property type="entry name" value="Rev_trsase/Diguanyl_cyclase"/>
</dbReference>
<proteinExistence type="predicted"/>
<dbReference type="Proteomes" id="UP000030700">
    <property type="component" value="Unassembled WGS sequence"/>
</dbReference>
<feature type="domain" description="PAC" evidence="4">
    <location>
        <begin position="271"/>
        <end position="323"/>
    </location>
</feature>
<dbReference type="AlphaFoldDB" id="A0A081BMF3"/>
<gene>
    <name evidence="7" type="ORF">U14_02814</name>
</gene>
<dbReference type="CDD" id="cd00156">
    <property type="entry name" value="REC"/>
    <property type="match status" value="1"/>
</dbReference>
<reference evidence="7" key="1">
    <citation type="journal article" date="2015" name="PeerJ">
        <title>First genomic representation of candidate bacterial phylum KSB3 points to enhanced environmental sensing as a trigger of wastewater bulking.</title>
        <authorList>
            <person name="Sekiguchi Y."/>
            <person name="Ohashi A."/>
            <person name="Parks D.H."/>
            <person name="Yamauchi T."/>
            <person name="Tyson G.W."/>
            <person name="Hugenholtz P."/>
        </authorList>
    </citation>
    <scope>NUCLEOTIDE SEQUENCE [LARGE SCALE GENOMIC DNA]</scope>
</reference>
<dbReference type="CDD" id="cd01949">
    <property type="entry name" value="GGDEF"/>
    <property type="match status" value="1"/>
</dbReference>
<accession>A0A081BMF3</accession>
<protein>
    <submittedName>
        <fullName evidence="7">Sensory box/GGDEF family protein</fullName>
    </submittedName>
</protein>
<dbReference type="InterPro" id="IPR001633">
    <property type="entry name" value="EAL_dom"/>
</dbReference>
<dbReference type="STRING" id="1499966.U14_02814"/>
<dbReference type="PROSITE" id="PS50110">
    <property type="entry name" value="RESPONSE_REGULATORY"/>
    <property type="match status" value="1"/>
</dbReference>
<feature type="modified residue" description="4-aspartylphosphate" evidence="1">
    <location>
        <position position="89"/>
    </location>
</feature>
<dbReference type="SUPFAM" id="SSF55073">
    <property type="entry name" value="Nucleotide cyclase"/>
    <property type="match status" value="1"/>
</dbReference>
<dbReference type="InterPro" id="IPR029787">
    <property type="entry name" value="Nucleotide_cyclase"/>
</dbReference>
<evidence type="ECO:0000313" key="7">
    <source>
        <dbReference type="EMBL" id="GAK51569.1"/>
    </source>
</evidence>
<dbReference type="Pfam" id="PF00989">
    <property type="entry name" value="PAS"/>
    <property type="match status" value="1"/>
</dbReference>
<dbReference type="PROSITE" id="PS50887">
    <property type="entry name" value="GGDEF"/>
    <property type="match status" value="1"/>
</dbReference>
<dbReference type="PANTHER" id="PTHR44757">
    <property type="entry name" value="DIGUANYLATE CYCLASE DGCP"/>
    <property type="match status" value="1"/>
</dbReference>
<dbReference type="CDD" id="cd00130">
    <property type="entry name" value="PAS"/>
    <property type="match status" value="1"/>
</dbReference>
<dbReference type="PROSITE" id="PS50883">
    <property type="entry name" value="EAL"/>
    <property type="match status" value="1"/>
</dbReference>
<feature type="domain" description="EAL" evidence="5">
    <location>
        <begin position="505"/>
        <end position="758"/>
    </location>
</feature>
<evidence type="ECO:0000259" key="5">
    <source>
        <dbReference type="PROSITE" id="PS50883"/>
    </source>
</evidence>
<dbReference type="Gene3D" id="3.30.450.20">
    <property type="entry name" value="PAS domain"/>
    <property type="match status" value="1"/>
</dbReference>
<dbReference type="CDD" id="cd01948">
    <property type="entry name" value="EAL"/>
    <property type="match status" value="1"/>
</dbReference>
<evidence type="ECO:0000313" key="8">
    <source>
        <dbReference type="Proteomes" id="UP000030700"/>
    </source>
</evidence>
<dbReference type="GO" id="GO:0006355">
    <property type="term" value="P:regulation of DNA-templated transcription"/>
    <property type="evidence" value="ECO:0007669"/>
    <property type="project" value="InterPro"/>
</dbReference>
<dbReference type="SUPFAM" id="SSF141868">
    <property type="entry name" value="EAL domain-like"/>
    <property type="match status" value="1"/>
</dbReference>
<dbReference type="InterPro" id="IPR052155">
    <property type="entry name" value="Biofilm_reg_signaling"/>
</dbReference>
<feature type="domain" description="PAS" evidence="3">
    <location>
        <begin position="199"/>
        <end position="252"/>
    </location>
</feature>
<name>A0A081BMF3_9BACT</name>
<dbReference type="Gene3D" id="3.40.50.2300">
    <property type="match status" value="1"/>
</dbReference>